<dbReference type="GO" id="GO:0019731">
    <property type="term" value="P:antibacterial humoral response"/>
    <property type="evidence" value="ECO:0007669"/>
    <property type="project" value="TreeGrafter"/>
</dbReference>
<keyword evidence="4" id="KW-1185">Reference proteome</keyword>
<dbReference type="GO" id="GO:0005615">
    <property type="term" value="C:extracellular space"/>
    <property type="evidence" value="ECO:0007669"/>
    <property type="project" value="TreeGrafter"/>
</dbReference>
<feature type="domain" description="WAP" evidence="2">
    <location>
        <begin position="119"/>
        <end position="169"/>
    </location>
</feature>
<dbReference type="PROSITE" id="PS51390">
    <property type="entry name" value="WAP"/>
    <property type="match status" value="2"/>
</dbReference>
<dbReference type="GO" id="GO:0045087">
    <property type="term" value="P:innate immune response"/>
    <property type="evidence" value="ECO:0007669"/>
    <property type="project" value="TreeGrafter"/>
</dbReference>
<evidence type="ECO:0000313" key="3">
    <source>
        <dbReference type="EMBL" id="VDI42033.1"/>
    </source>
</evidence>
<name>A0A8B6EZ78_MYTGA</name>
<dbReference type="Pfam" id="PF00095">
    <property type="entry name" value="WAP"/>
    <property type="match status" value="2"/>
</dbReference>
<dbReference type="InterPro" id="IPR036645">
    <property type="entry name" value="Elafin-like_sf"/>
</dbReference>
<evidence type="ECO:0000313" key="4">
    <source>
        <dbReference type="Proteomes" id="UP000596742"/>
    </source>
</evidence>
<dbReference type="PANTHER" id="PTHR19441:SF95">
    <property type="entry name" value="PERLWAPIN ISOFORM X1"/>
    <property type="match status" value="1"/>
</dbReference>
<sequence length="225" mass="23722">MEVVQILCVFSVIALSKAFKLASTDSCPNTDGIGGFCVFDPSKNCVNQDQCPSGYKCCPYGCGSQCLAVTVNFHHLGSCHAQMTGTLGAKSCGHDQACQTNEKCCSGHCVAVRKFSAFKLASTDSCPNTDGIVGICVFDPSRNCVNQDQCPSGYKCCPYGCGSQCLAVTVNFQHLGSCHAHMTGTLGAKSCGHDQACQTNEKCCSGHCVAVRKFSVNVLNPITNQ</sequence>
<feature type="chain" id="PRO_5032864695" description="WAP domain-containing protein" evidence="1">
    <location>
        <begin position="19"/>
        <end position="225"/>
    </location>
</feature>
<feature type="domain" description="WAP" evidence="2">
    <location>
        <begin position="20"/>
        <end position="70"/>
    </location>
</feature>
<accession>A0A8B6EZ78</accession>
<protein>
    <recommendedName>
        <fullName evidence="2">WAP domain-containing protein</fullName>
    </recommendedName>
</protein>
<feature type="signal peptide" evidence="1">
    <location>
        <begin position="1"/>
        <end position="18"/>
    </location>
</feature>
<dbReference type="EMBL" id="UYJE01005964">
    <property type="protein sequence ID" value="VDI42033.1"/>
    <property type="molecule type" value="Genomic_DNA"/>
</dbReference>
<dbReference type="OrthoDB" id="6135837at2759"/>
<dbReference type="InterPro" id="IPR050514">
    <property type="entry name" value="WAP_four-disulfide_core"/>
</dbReference>
<dbReference type="GO" id="GO:0004867">
    <property type="term" value="F:serine-type endopeptidase inhibitor activity"/>
    <property type="evidence" value="ECO:0007669"/>
    <property type="project" value="TreeGrafter"/>
</dbReference>
<dbReference type="Gene3D" id="4.10.75.10">
    <property type="entry name" value="Elafin-like"/>
    <property type="match status" value="2"/>
</dbReference>
<organism evidence="3 4">
    <name type="scientific">Mytilus galloprovincialis</name>
    <name type="common">Mediterranean mussel</name>
    <dbReference type="NCBI Taxonomy" id="29158"/>
    <lineage>
        <taxon>Eukaryota</taxon>
        <taxon>Metazoa</taxon>
        <taxon>Spiralia</taxon>
        <taxon>Lophotrochozoa</taxon>
        <taxon>Mollusca</taxon>
        <taxon>Bivalvia</taxon>
        <taxon>Autobranchia</taxon>
        <taxon>Pteriomorphia</taxon>
        <taxon>Mytilida</taxon>
        <taxon>Mytiloidea</taxon>
        <taxon>Mytilidae</taxon>
        <taxon>Mytilinae</taxon>
        <taxon>Mytilus</taxon>
    </lineage>
</organism>
<dbReference type="PANTHER" id="PTHR19441">
    <property type="entry name" value="WHEY ACDIC PROTEIN WAP"/>
    <property type="match status" value="1"/>
</dbReference>
<proteinExistence type="predicted"/>
<reference evidence="3" key="1">
    <citation type="submission" date="2018-11" db="EMBL/GenBank/DDBJ databases">
        <authorList>
            <person name="Alioto T."/>
            <person name="Alioto T."/>
        </authorList>
    </citation>
    <scope>NUCLEOTIDE SEQUENCE</scope>
</reference>
<evidence type="ECO:0000256" key="1">
    <source>
        <dbReference type="SAM" id="SignalP"/>
    </source>
</evidence>
<dbReference type="InterPro" id="IPR008197">
    <property type="entry name" value="WAP_dom"/>
</dbReference>
<gene>
    <name evidence="3" type="ORF">MGAL_10B072118</name>
</gene>
<dbReference type="SUPFAM" id="SSF57256">
    <property type="entry name" value="Elafin-like"/>
    <property type="match status" value="1"/>
</dbReference>
<dbReference type="Proteomes" id="UP000596742">
    <property type="component" value="Unassembled WGS sequence"/>
</dbReference>
<dbReference type="AlphaFoldDB" id="A0A8B6EZ78"/>
<comment type="caution">
    <text evidence="3">The sequence shown here is derived from an EMBL/GenBank/DDBJ whole genome shotgun (WGS) entry which is preliminary data.</text>
</comment>
<evidence type="ECO:0000259" key="2">
    <source>
        <dbReference type="PROSITE" id="PS51390"/>
    </source>
</evidence>
<keyword evidence="1" id="KW-0732">Signal</keyword>